<dbReference type="RefSeq" id="WP_112633201.1">
    <property type="nucleotide sequence ID" value="NZ_QMEV01000020.1"/>
</dbReference>
<evidence type="ECO:0000313" key="2">
    <source>
        <dbReference type="Proteomes" id="UP000250915"/>
    </source>
</evidence>
<gene>
    <name evidence="1" type="ORF">DQP57_12055</name>
</gene>
<protein>
    <submittedName>
        <fullName evidence="1">Uncharacterized protein</fullName>
    </submittedName>
</protein>
<sequence length="70" mass="7546">MTSDAHLLHATLCFLADRMGADHPDIWVARAVLSATGGPRPTQAGVDALCCVADEQRRFEDLVRADLALL</sequence>
<organism evidence="1 2">
    <name type="scientific">Mycobacterium colombiense</name>
    <dbReference type="NCBI Taxonomy" id="339268"/>
    <lineage>
        <taxon>Bacteria</taxon>
        <taxon>Bacillati</taxon>
        <taxon>Actinomycetota</taxon>
        <taxon>Actinomycetes</taxon>
        <taxon>Mycobacteriales</taxon>
        <taxon>Mycobacteriaceae</taxon>
        <taxon>Mycobacterium</taxon>
        <taxon>Mycobacterium avium complex (MAC)</taxon>
    </lineage>
</organism>
<dbReference type="EMBL" id="QMEV01000020">
    <property type="protein sequence ID" value="RAV11202.1"/>
    <property type="molecule type" value="Genomic_DNA"/>
</dbReference>
<dbReference type="OrthoDB" id="9761504at2"/>
<dbReference type="Proteomes" id="UP000250915">
    <property type="component" value="Unassembled WGS sequence"/>
</dbReference>
<dbReference type="AlphaFoldDB" id="A0A329LVM9"/>
<reference evidence="1 2" key="1">
    <citation type="submission" date="2018-06" db="EMBL/GenBank/DDBJ databases">
        <title>NTM in soil in Japan.</title>
        <authorList>
            <person name="Ohya K."/>
        </authorList>
    </citation>
    <scope>NUCLEOTIDE SEQUENCE [LARGE SCALE GENOMIC DNA]</scope>
    <source>
        <strain evidence="1 2">GF28</strain>
    </source>
</reference>
<accession>A0A329LVM9</accession>
<comment type="caution">
    <text evidence="1">The sequence shown here is derived from an EMBL/GenBank/DDBJ whole genome shotgun (WGS) entry which is preliminary data.</text>
</comment>
<evidence type="ECO:0000313" key="1">
    <source>
        <dbReference type="EMBL" id="RAV11202.1"/>
    </source>
</evidence>
<proteinExistence type="predicted"/>
<name>A0A329LVM9_9MYCO</name>